<feature type="domain" description="DUF11" evidence="3">
    <location>
        <begin position="49"/>
        <end position="155"/>
    </location>
</feature>
<feature type="signal peptide" evidence="2">
    <location>
        <begin position="1"/>
        <end position="27"/>
    </location>
</feature>
<dbReference type="EMBL" id="BOPF01000014">
    <property type="protein sequence ID" value="GIJ47336.1"/>
    <property type="molecule type" value="Genomic_DNA"/>
</dbReference>
<evidence type="ECO:0000256" key="1">
    <source>
        <dbReference type="SAM" id="Phobius"/>
    </source>
</evidence>
<keyword evidence="1" id="KW-1133">Transmembrane helix</keyword>
<dbReference type="Pfam" id="PF01345">
    <property type="entry name" value="DUF11"/>
    <property type="match status" value="2"/>
</dbReference>
<keyword evidence="2" id="KW-0732">Signal</keyword>
<dbReference type="AlphaFoldDB" id="A0A8J4DRQ9"/>
<evidence type="ECO:0000256" key="2">
    <source>
        <dbReference type="SAM" id="SignalP"/>
    </source>
</evidence>
<evidence type="ECO:0000259" key="3">
    <source>
        <dbReference type="Pfam" id="PF01345"/>
    </source>
</evidence>
<gene>
    <name evidence="4" type="ORF">Val02_42220</name>
</gene>
<keyword evidence="1" id="KW-0472">Membrane</keyword>
<evidence type="ECO:0000313" key="5">
    <source>
        <dbReference type="Proteomes" id="UP000619260"/>
    </source>
</evidence>
<keyword evidence="1" id="KW-0812">Transmembrane</keyword>
<organism evidence="4 5">
    <name type="scientific">Virgisporangium aliadipatigenens</name>
    <dbReference type="NCBI Taxonomy" id="741659"/>
    <lineage>
        <taxon>Bacteria</taxon>
        <taxon>Bacillati</taxon>
        <taxon>Actinomycetota</taxon>
        <taxon>Actinomycetes</taxon>
        <taxon>Micromonosporales</taxon>
        <taxon>Micromonosporaceae</taxon>
        <taxon>Virgisporangium</taxon>
    </lineage>
</organism>
<protein>
    <recommendedName>
        <fullName evidence="3">DUF11 domain-containing protein</fullName>
    </recommendedName>
</protein>
<dbReference type="InterPro" id="IPR001434">
    <property type="entry name" value="OmcB-like_DUF11"/>
</dbReference>
<comment type="caution">
    <text evidence="4">The sequence shown here is derived from an EMBL/GenBank/DDBJ whole genome shotgun (WGS) entry which is preliminary data.</text>
</comment>
<feature type="domain" description="DUF11" evidence="3">
    <location>
        <begin position="334"/>
        <end position="445"/>
    </location>
</feature>
<dbReference type="Proteomes" id="UP000619260">
    <property type="component" value="Unassembled WGS sequence"/>
</dbReference>
<keyword evidence="5" id="KW-1185">Reference proteome</keyword>
<dbReference type="Gene3D" id="2.60.40.10">
    <property type="entry name" value="Immunoglobulins"/>
    <property type="match status" value="1"/>
</dbReference>
<evidence type="ECO:0000313" key="4">
    <source>
        <dbReference type="EMBL" id="GIJ47336.1"/>
    </source>
</evidence>
<proteinExistence type="predicted"/>
<sequence length="503" mass="50280">MVHRIGASAAAFTTGAALLLAAVPAQAAPAGSADLEFRVAGESVVRTATKPFWLQLSNNGPAPATNIRVTIELHDIDASEVEVVLPDDNGCVATGTKAVCRVGGLAPGENLPPFSVLTVTSVNAEGAGVVDAGSVSVSVESDTPDSNPANNKKSTVPLKVSPLAVDMQVTLADVYADLDTKAPVPPGETVELNISLINWGTAPAVGVFYAVSLPRYVTFANTVPGCVYNPMKTVAACMSPDAVDPLVTVLPLTPFKVTVSEKAPGPAALTNGIVAGGALGPDEAPVDPVELDSVGDTGKSFRVSKAGLVRKAEADPTDNFGRFSVHTGPNYSDLAITAGSASGAVGATVTVAVKVTNNGKAASPETVVKVTAPSGTQLTGAPGGCAIDQAGKTATCEGELDAGDSDEGGFAFKIQNATVGGDGVATISGSNADPEPKNNSAKVTITVTTGGGPGNPGNPGLPITGVNAMIIGGVGAAVVALGVVLFLTTRRRKVMLVTPSEDN</sequence>
<reference evidence="4" key="1">
    <citation type="submission" date="2021-01" db="EMBL/GenBank/DDBJ databases">
        <title>Whole genome shotgun sequence of Virgisporangium aliadipatigenens NBRC 105644.</title>
        <authorList>
            <person name="Komaki H."/>
            <person name="Tamura T."/>
        </authorList>
    </citation>
    <scope>NUCLEOTIDE SEQUENCE</scope>
    <source>
        <strain evidence="4">NBRC 105644</strain>
    </source>
</reference>
<feature type="chain" id="PRO_5035291554" description="DUF11 domain-containing protein" evidence="2">
    <location>
        <begin position="28"/>
        <end position="503"/>
    </location>
</feature>
<feature type="transmembrane region" description="Helical" evidence="1">
    <location>
        <begin position="468"/>
        <end position="487"/>
    </location>
</feature>
<dbReference type="GO" id="GO:0005975">
    <property type="term" value="P:carbohydrate metabolic process"/>
    <property type="evidence" value="ECO:0007669"/>
    <property type="project" value="UniProtKB-ARBA"/>
</dbReference>
<dbReference type="InterPro" id="IPR013783">
    <property type="entry name" value="Ig-like_fold"/>
</dbReference>
<name>A0A8J4DRQ9_9ACTN</name>
<accession>A0A8J4DRQ9</accession>